<protein>
    <recommendedName>
        <fullName evidence="1">SRCR domain-containing protein</fullName>
    </recommendedName>
</protein>
<dbReference type="PANTHER" id="PTHR32133:SF390">
    <property type="entry name" value="F-BOX DOMAIN-CONTAINING PROTEIN"/>
    <property type="match status" value="1"/>
</dbReference>
<dbReference type="InterPro" id="IPR001810">
    <property type="entry name" value="F-box_dom"/>
</dbReference>
<proteinExistence type="predicted"/>
<dbReference type="InterPro" id="IPR036047">
    <property type="entry name" value="F-box-like_dom_sf"/>
</dbReference>
<dbReference type="PANTHER" id="PTHR32133">
    <property type="entry name" value="OS07G0120400 PROTEIN"/>
    <property type="match status" value="1"/>
</dbReference>
<keyword evidence="3" id="KW-1185">Reference proteome</keyword>
<dbReference type="AlphaFoldDB" id="A0AAD8RXW7"/>
<comment type="caution">
    <text evidence="2">The sequence shown here is derived from an EMBL/GenBank/DDBJ whole genome shotgun (WGS) entry which is preliminary data.</text>
</comment>
<dbReference type="SUPFAM" id="SSF50965">
    <property type="entry name" value="Galactose oxidase, central domain"/>
    <property type="match status" value="1"/>
</dbReference>
<evidence type="ECO:0000313" key="3">
    <source>
        <dbReference type="Proteomes" id="UP001231189"/>
    </source>
</evidence>
<dbReference type="InterPro" id="IPR001190">
    <property type="entry name" value="SRCR"/>
</dbReference>
<sequence length="560" mass="61798">MSAPPSRRRHCSPAPQLIDDLILEILARLPPDDPASLERASLACKAWRRVVTDRGFLRRYRAFHRKPPILGFLQNTYSDLSLHATRIARFVPTLSFRPDAPDRRGMHAIAACHGRVLLTTYGPDEGFIVWDPVTDRQWAVPPLAAAPPSKSRYNAMVFCSAAGCDHLDCLGGTFAVAFVGSCGRPDRAIAGVYSSEAGEWGEPVVRHGPYLFISYRPGVLVGNTVYFTCTPVAQTCIVEYDMGKGKLSTFELPSLHMYQPDYPATALTVTENGRLGFAGACWWFELYLWSWETGPDGAMAWKQCRTIKLETMQSSDDGIDAAPGGDPQHKGPMRHVPCVIGFADSAGLIFVSTEARAVFSVELKSGRVQEISLPGFLRVDPLLMPYMSFYTTGTPDLLDHATAFYKDLFGPAIDSGIRLEDDIWSPEEKIDDLDREVMDRAFSEEEIKNTIDQMENNKAVGSDGIPAEFYKVCWDIVKKDIMAAFNDFHSHRIDLKRINYGLHSSPDAENIRAGAPSLLQLATGAPAPSSAQPEDQHGGIIRIADASMEDHVADHMETDG</sequence>
<gene>
    <name evidence="2" type="ORF">QYE76_059849</name>
</gene>
<reference evidence="2" key="1">
    <citation type="submission" date="2023-07" db="EMBL/GenBank/DDBJ databases">
        <title>A chromosome-level genome assembly of Lolium multiflorum.</title>
        <authorList>
            <person name="Chen Y."/>
            <person name="Copetti D."/>
            <person name="Kolliker R."/>
            <person name="Studer B."/>
        </authorList>
    </citation>
    <scope>NUCLEOTIDE SEQUENCE</scope>
    <source>
        <strain evidence="2">02402/16</strain>
        <tissue evidence="2">Leaf</tissue>
    </source>
</reference>
<organism evidence="2 3">
    <name type="scientific">Lolium multiflorum</name>
    <name type="common">Italian ryegrass</name>
    <name type="synonym">Lolium perenne subsp. multiflorum</name>
    <dbReference type="NCBI Taxonomy" id="4521"/>
    <lineage>
        <taxon>Eukaryota</taxon>
        <taxon>Viridiplantae</taxon>
        <taxon>Streptophyta</taxon>
        <taxon>Embryophyta</taxon>
        <taxon>Tracheophyta</taxon>
        <taxon>Spermatophyta</taxon>
        <taxon>Magnoliopsida</taxon>
        <taxon>Liliopsida</taxon>
        <taxon>Poales</taxon>
        <taxon>Poaceae</taxon>
        <taxon>BOP clade</taxon>
        <taxon>Pooideae</taxon>
        <taxon>Poodae</taxon>
        <taxon>Poeae</taxon>
        <taxon>Poeae Chloroplast Group 2 (Poeae type)</taxon>
        <taxon>Loliodinae</taxon>
        <taxon>Loliinae</taxon>
        <taxon>Lolium</taxon>
    </lineage>
</organism>
<dbReference type="InterPro" id="IPR011043">
    <property type="entry name" value="Gal_Oxase/kelch_b-propeller"/>
</dbReference>
<dbReference type="Proteomes" id="UP001231189">
    <property type="component" value="Unassembled WGS sequence"/>
</dbReference>
<dbReference type="GO" id="GO:0016020">
    <property type="term" value="C:membrane"/>
    <property type="evidence" value="ECO:0007669"/>
    <property type="project" value="InterPro"/>
</dbReference>
<accession>A0AAD8RXW7</accession>
<dbReference type="Pfam" id="PF00646">
    <property type="entry name" value="F-box"/>
    <property type="match status" value="1"/>
</dbReference>
<dbReference type="Gene3D" id="1.20.1280.50">
    <property type="match status" value="1"/>
</dbReference>
<dbReference type="EMBL" id="JAUUTY010000004">
    <property type="protein sequence ID" value="KAK1642044.1"/>
    <property type="molecule type" value="Genomic_DNA"/>
</dbReference>
<feature type="domain" description="SRCR" evidence="1">
    <location>
        <begin position="103"/>
        <end position="164"/>
    </location>
</feature>
<dbReference type="SUPFAM" id="SSF81383">
    <property type="entry name" value="F-box domain"/>
    <property type="match status" value="1"/>
</dbReference>
<evidence type="ECO:0000313" key="2">
    <source>
        <dbReference type="EMBL" id="KAK1642044.1"/>
    </source>
</evidence>
<dbReference type="PROSITE" id="PS50287">
    <property type="entry name" value="SRCR_2"/>
    <property type="match status" value="1"/>
</dbReference>
<evidence type="ECO:0000259" key="1">
    <source>
        <dbReference type="PROSITE" id="PS50287"/>
    </source>
</evidence>
<name>A0AAD8RXW7_LOLMU</name>